<dbReference type="Proteomes" id="UP000293823">
    <property type="component" value="Unassembled WGS sequence"/>
</dbReference>
<accession>A0A4Q4RJB9</accession>
<protein>
    <submittedName>
        <fullName evidence="2">Uncharacterized protein</fullName>
    </submittedName>
</protein>
<feature type="signal peptide" evidence="1">
    <location>
        <begin position="1"/>
        <end position="16"/>
    </location>
</feature>
<evidence type="ECO:0000313" key="2">
    <source>
        <dbReference type="EMBL" id="RYO56931.1"/>
    </source>
</evidence>
<comment type="caution">
    <text evidence="2">The sequence shown here is derived from an EMBL/GenBank/DDBJ whole genome shotgun (WGS) entry which is preliminary data.</text>
</comment>
<feature type="chain" id="PRO_5020894702" evidence="1">
    <location>
        <begin position="17"/>
        <end position="39"/>
    </location>
</feature>
<gene>
    <name evidence="2" type="ORF">AA0113_g8307</name>
</gene>
<reference evidence="3" key="1">
    <citation type="journal article" date="2019" name="bioRxiv">
        <title>Genomics, evolutionary history and diagnostics of the Alternaria alternata species group including apple and Asian pear pathotypes.</title>
        <authorList>
            <person name="Armitage A.D."/>
            <person name="Cockerton H.M."/>
            <person name="Sreenivasaprasad S."/>
            <person name="Woodhall J.W."/>
            <person name="Lane C.R."/>
            <person name="Harrison R.J."/>
            <person name="Clarkson J.P."/>
        </authorList>
    </citation>
    <scope>NUCLEOTIDE SEQUENCE [LARGE SCALE GENOMIC DNA]</scope>
    <source>
        <strain evidence="3">RGR 97.0016</strain>
    </source>
</reference>
<dbReference type="AlphaFoldDB" id="A0A4Q4RJB9"/>
<organism evidence="2 3">
    <name type="scientific">Alternaria arborescens</name>
    <dbReference type="NCBI Taxonomy" id="156630"/>
    <lineage>
        <taxon>Eukaryota</taxon>
        <taxon>Fungi</taxon>
        <taxon>Dikarya</taxon>
        <taxon>Ascomycota</taxon>
        <taxon>Pezizomycotina</taxon>
        <taxon>Dothideomycetes</taxon>
        <taxon>Pleosporomycetidae</taxon>
        <taxon>Pleosporales</taxon>
        <taxon>Pleosporineae</taxon>
        <taxon>Pleosporaceae</taxon>
        <taxon>Alternaria</taxon>
        <taxon>Alternaria sect. Alternaria</taxon>
    </lineage>
</organism>
<dbReference type="EMBL" id="PEJP01000034">
    <property type="protein sequence ID" value="RYO56931.1"/>
    <property type="molecule type" value="Genomic_DNA"/>
</dbReference>
<evidence type="ECO:0000256" key="1">
    <source>
        <dbReference type="SAM" id="SignalP"/>
    </source>
</evidence>
<name>A0A4Q4RJB9_9PLEO</name>
<proteinExistence type="predicted"/>
<keyword evidence="1" id="KW-0732">Signal</keyword>
<keyword evidence="3" id="KW-1185">Reference proteome</keyword>
<evidence type="ECO:0000313" key="3">
    <source>
        <dbReference type="Proteomes" id="UP000293823"/>
    </source>
</evidence>
<sequence length="39" mass="4250">MLTILLFTKVGLITIALPISGLQQTERHISIIMAPTCIV</sequence>